<evidence type="ECO:0000313" key="3">
    <source>
        <dbReference type="Proteomes" id="UP000315377"/>
    </source>
</evidence>
<proteinExistence type="predicted"/>
<dbReference type="AlphaFoldDB" id="A0AAP9DS80"/>
<accession>A0AAP9DS80</accession>
<evidence type="ECO:0000313" key="1">
    <source>
        <dbReference type="EMBL" id="MCY9610729.1"/>
    </source>
</evidence>
<protein>
    <submittedName>
        <fullName evidence="2">Uncharacterized protein</fullName>
    </submittedName>
</protein>
<dbReference type="RefSeq" id="WP_087441005.1">
    <property type="nucleotide sequence ID" value="NZ_CABMNB010000012.1"/>
</dbReference>
<dbReference type="GeneID" id="76995104"/>
<reference evidence="2 3" key="1">
    <citation type="submission" date="2019-07" db="EMBL/GenBank/DDBJ databases">
        <title>Paenibacillus thiaminolyticus NRRL B-4156.</title>
        <authorList>
            <person name="Hehnly C."/>
            <person name="Zhang L."/>
        </authorList>
    </citation>
    <scope>NUCLEOTIDE SEQUENCE [LARGE SCALE GENOMIC DNA]</scope>
    <source>
        <strain evidence="2 3">NRRL B-4156</strain>
    </source>
</reference>
<dbReference type="EMBL" id="CP041405">
    <property type="protein sequence ID" value="QDM42724.1"/>
    <property type="molecule type" value="Genomic_DNA"/>
</dbReference>
<organism evidence="2 3">
    <name type="scientific">Paenibacillus thiaminolyticus</name>
    <name type="common">Bacillus thiaminolyticus</name>
    <dbReference type="NCBI Taxonomy" id="49283"/>
    <lineage>
        <taxon>Bacteria</taxon>
        <taxon>Bacillati</taxon>
        <taxon>Bacillota</taxon>
        <taxon>Bacilli</taxon>
        <taxon>Bacillales</taxon>
        <taxon>Paenibacillaceae</taxon>
        <taxon>Paenibacillus</taxon>
    </lineage>
</organism>
<keyword evidence="4" id="KW-1185">Reference proteome</keyword>
<evidence type="ECO:0000313" key="2">
    <source>
        <dbReference type="EMBL" id="QDM42724.1"/>
    </source>
</evidence>
<dbReference type="Proteomes" id="UP001209276">
    <property type="component" value="Unassembled WGS sequence"/>
</dbReference>
<dbReference type="EMBL" id="JAMDMM010000062">
    <property type="protein sequence ID" value="MCY9610729.1"/>
    <property type="molecule type" value="Genomic_DNA"/>
</dbReference>
<evidence type="ECO:0000313" key="4">
    <source>
        <dbReference type="Proteomes" id="UP001209276"/>
    </source>
</evidence>
<name>A0AAP9DS80_PANTH</name>
<gene>
    <name evidence="2" type="ORF">FLT43_03820</name>
    <name evidence="1" type="ORF">M5W83_26635</name>
</gene>
<reference evidence="1 4" key="2">
    <citation type="submission" date="2022-05" db="EMBL/GenBank/DDBJ databases">
        <title>Genome Sequencing of Bee-Associated Microbes.</title>
        <authorList>
            <person name="Dunlap C."/>
        </authorList>
    </citation>
    <scope>NUCLEOTIDE SEQUENCE [LARGE SCALE GENOMIC DNA]</scope>
    <source>
        <strain evidence="1 4">NRRL B-14613</strain>
    </source>
</reference>
<dbReference type="Proteomes" id="UP000315377">
    <property type="component" value="Chromosome"/>
</dbReference>
<sequence>MNTEEFENWVSIHNIIERTKKGFWNYMENYKQEEPDEFSEVFGNVDMNFLETNISKISLTINYTFDEPIKFVSAFIDVEYEGEELGVYQCLFSLDGDDLDDYLTQLS</sequence>